<dbReference type="RefSeq" id="WP_059434815.1">
    <property type="nucleotide sequence ID" value="NZ_FAVB01000001.1"/>
</dbReference>
<gene>
    <name evidence="1" type="ORF">ERS686654_00017</name>
</gene>
<protein>
    <submittedName>
        <fullName evidence="1">Uncharacterized protein</fullName>
    </submittedName>
</protein>
<reference evidence="1 2" key="1">
    <citation type="submission" date="2015-11" db="EMBL/GenBank/DDBJ databases">
        <authorList>
            <consortium name="Pathogen Informatics"/>
        </authorList>
    </citation>
    <scope>NUCLEOTIDE SEQUENCE [LARGE SCALE GENOMIC DNA]</scope>
    <source>
        <strain evidence="1 2">006A-0059</strain>
    </source>
</reference>
<name>A0A0S4R0R5_CAMHY</name>
<proteinExistence type="predicted"/>
<organism evidence="1 2">
    <name type="scientific">Campylobacter hyointestinalis subsp. hyointestinalis</name>
    <dbReference type="NCBI Taxonomy" id="91352"/>
    <lineage>
        <taxon>Bacteria</taxon>
        <taxon>Pseudomonadati</taxon>
        <taxon>Campylobacterota</taxon>
        <taxon>Epsilonproteobacteria</taxon>
        <taxon>Campylobacterales</taxon>
        <taxon>Campylobacteraceae</taxon>
        <taxon>Campylobacter</taxon>
    </lineage>
</organism>
<dbReference type="Proteomes" id="UP000052237">
    <property type="component" value="Unassembled WGS sequence"/>
</dbReference>
<evidence type="ECO:0000313" key="2">
    <source>
        <dbReference type="Proteomes" id="UP000052237"/>
    </source>
</evidence>
<comment type="caution">
    <text evidence="1">The sequence shown here is derived from an EMBL/GenBank/DDBJ whole genome shotgun (WGS) entry which is preliminary data.</text>
</comment>
<dbReference type="AlphaFoldDB" id="A0A0S4R0R5"/>
<accession>A0A0S4R0R5</accession>
<sequence length="115" mass="13856">MGYPSIDELKKSYKLEERRARETENKPVLRPCDPKYQPTMDKHCKKLHDYFYPQVEPKKYFRRKDTQVRIRLNILKRHCKELTALADELENKIKVGEPFHIKETATKIISYIKGY</sequence>
<evidence type="ECO:0000313" key="1">
    <source>
        <dbReference type="EMBL" id="CUU67782.1"/>
    </source>
</evidence>
<keyword evidence="2" id="KW-1185">Reference proteome</keyword>
<dbReference type="EMBL" id="FAVB01000001">
    <property type="protein sequence ID" value="CUU67782.1"/>
    <property type="molecule type" value="Genomic_DNA"/>
</dbReference>